<evidence type="ECO:0000313" key="2">
    <source>
        <dbReference type="Proteomes" id="UP000219020"/>
    </source>
</evidence>
<evidence type="ECO:0000313" key="1">
    <source>
        <dbReference type="EMBL" id="PCS23798.1"/>
    </source>
</evidence>
<dbReference type="EMBL" id="NBYY01000009">
    <property type="protein sequence ID" value="PCS23798.1"/>
    <property type="molecule type" value="Genomic_DNA"/>
</dbReference>
<dbReference type="AlphaFoldDB" id="A0A2A5T6P4"/>
<dbReference type="Proteomes" id="UP000219020">
    <property type="component" value="Unassembled WGS sequence"/>
</dbReference>
<protein>
    <submittedName>
        <fullName evidence="1">Uncharacterized protein</fullName>
    </submittedName>
</protein>
<sequence length="50" mass="5905">MRQYVKKGTDLKRIKNEDITFAQARINHWFKKYLGVKHPAVIFKEMALAA</sequence>
<proteinExistence type="predicted"/>
<organism evidence="1 2">
    <name type="scientific">Candidatus Enterovibrio escicola</name>
    <dbReference type="NCBI Taxonomy" id="1927127"/>
    <lineage>
        <taxon>Bacteria</taxon>
        <taxon>Pseudomonadati</taxon>
        <taxon>Pseudomonadota</taxon>
        <taxon>Gammaproteobacteria</taxon>
        <taxon>Vibrionales</taxon>
        <taxon>Vibrionaceae</taxon>
        <taxon>Enterovibrio</taxon>
    </lineage>
</organism>
<accession>A0A2A5T6P4</accession>
<gene>
    <name evidence="1" type="ORF">BTN49_0767</name>
</gene>
<keyword evidence="2" id="KW-1185">Reference proteome</keyword>
<comment type="caution">
    <text evidence="1">The sequence shown here is derived from an EMBL/GenBank/DDBJ whole genome shotgun (WGS) entry which is preliminary data.</text>
</comment>
<name>A0A2A5T6P4_9GAMM</name>
<reference evidence="2" key="1">
    <citation type="submission" date="2017-04" db="EMBL/GenBank/DDBJ databases">
        <title>Genome evolution of the luminous symbionts of deep sea anglerfish.</title>
        <authorList>
            <person name="Hendry T.A."/>
        </authorList>
    </citation>
    <scope>NUCLEOTIDE SEQUENCE [LARGE SCALE GENOMIC DNA]</scope>
</reference>